<feature type="region of interest" description="Disordered" evidence="1">
    <location>
        <begin position="82"/>
        <end position="111"/>
    </location>
</feature>
<evidence type="ECO:0000313" key="4">
    <source>
        <dbReference type="Proteomes" id="UP000594260"/>
    </source>
</evidence>
<dbReference type="InParanoid" id="A0A7M7IVM5"/>
<keyword evidence="2" id="KW-0812">Transmembrane</keyword>
<dbReference type="RefSeq" id="XP_022643368.1">
    <property type="nucleotide sequence ID" value="XM_022787633.1"/>
</dbReference>
<dbReference type="KEGG" id="vde:111242805"/>
<keyword evidence="2" id="KW-0472">Membrane</keyword>
<sequence length="282" mass="30835">MQMFTNVVLTFDRFYCLTMKYHVVLLVAAAALPFVAGRRQSRDHGALDHEVVGRISSERNQLGVGINTGSGNRHNERTNSFVERHEKEESSVANEAGSDGGTDGNESGVMRQVDSGNDILNCVKSIDMDLYGAFKTIREALRREGTNHPGGLTHGQLTDLIDCLEHKNIVPIDALRALEGIVHHLKTNPHLIPLPSKEIGPSSKTNPSRSTSRAGHISKSNQIQASETMYPHSTTISRTTTTNATTTEAPTTHARSKSVANVIQKEQNSKAEFSKTGTFSKY</sequence>
<dbReference type="EnsemblMetazoa" id="XM_022787633">
    <property type="protein sequence ID" value="XP_022643368"/>
    <property type="gene ID" value="LOC111242805"/>
</dbReference>
<dbReference type="AlphaFoldDB" id="A0A7M7IVM5"/>
<evidence type="ECO:0000313" key="3">
    <source>
        <dbReference type="EnsemblMetazoa" id="XP_022643368"/>
    </source>
</evidence>
<dbReference type="GeneID" id="111242805"/>
<evidence type="ECO:0000256" key="1">
    <source>
        <dbReference type="SAM" id="MobiDB-lite"/>
    </source>
</evidence>
<evidence type="ECO:0000256" key="2">
    <source>
        <dbReference type="SAM" id="Phobius"/>
    </source>
</evidence>
<organism evidence="3 4">
    <name type="scientific">Varroa destructor</name>
    <name type="common">Honeybee mite</name>
    <dbReference type="NCBI Taxonomy" id="109461"/>
    <lineage>
        <taxon>Eukaryota</taxon>
        <taxon>Metazoa</taxon>
        <taxon>Ecdysozoa</taxon>
        <taxon>Arthropoda</taxon>
        <taxon>Chelicerata</taxon>
        <taxon>Arachnida</taxon>
        <taxon>Acari</taxon>
        <taxon>Parasitiformes</taxon>
        <taxon>Mesostigmata</taxon>
        <taxon>Gamasina</taxon>
        <taxon>Dermanyssoidea</taxon>
        <taxon>Varroidae</taxon>
        <taxon>Varroa</taxon>
    </lineage>
</organism>
<accession>A0A7M7IVM5</accession>
<keyword evidence="4" id="KW-1185">Reference proteome</keyword>
<feature type="transmembrane region" description="Helical" evidence="2">
    <location>
        <begin position="20"/>
        <end position="37"/>
    </location>
</feature>
<reference evidence="3" key="1">
    <citation type="submission" date="2021-01" db="UniProtKB">
        <authorList>
            <consortium name="EnsemblMetazoa"/>
        </authorList>
    </citation>
    <scope>IDENTIFICATION</scope>
</reference>
<protein>
    <submittedName>
        <fullName evidence="3">Uncharacterized protein</fullName>
    </submittedName>
</protein>
<feature type="compositionally biased region" description="Low complexity" evidence="1">
    <location>
        <begin position="234"/>
        <end position="253"/>
    </location>
</feature>
<proteinExistence type="predicted"/>
<feature type="compositionally biased region" description="Polar residues" evidence="1">
    <location>
        <begin position="202"/>
        <end position="233"/>
    </location>
</feature>
<feature type="region of interest" description="Disordered" evidence="1">
    <location>
        <begin position="193"/>
        <end position="282"/>
    </location>
</feature>
<name>A0A7M7IVM5_VARDE</name>
<keyword evidence="2" id="KW-1133">Transmembrane helix</keyword>
<dbReference type="Proteomes" id="UP000594260">
    <property type="component" value="Unplaced"/>
</dbReference>